<keyword evidence="5" id="KW-0804">Transcription</keyword>
<evidence type="ECO:0000313" key="11">
    <source>
        <dbReference type="Proteomes" id="UP000289886"/>
    </source>
</evidence>
<dbReference type="GO" id="GO:0006357">
    <property type="term" value="P:regulation of transcription by RNA polymerase II"/>
    <property type="evidence" value="ECO:0007669"/>
    <property type="project" value="TreeGrafter"/>
</dbReference>
<dbReference type="GO" id="GO:0000976">
    <property type="term" value="F:transcription cis-regulatory region binding"/>
    <property type="evidence" value="ECO:0007669"/>
    <property type="project" value="TreeGrafter"/>
</dbReference>
<feature type="region of interest" description="Disordered" evidence="7">
    <location>
        <begin position="250"/>
        <end position="377"/>
    </location>
</feature>
<keyword evidence="2" id="KW-0805">Transcription regulation</keyword>
<evidence type="ECO:0000256" key="2">
    <source>
        <dbReference type="ARBA" id="ARBA00023015"/>
    </source>
</evidence>
<keyword evidence="6" id="KW-0539">Nucleus</keyword>
<evidence type="ECO:0000256" key="5">
    <source>
        <dbReference type="ARBA" id="ARBA00023163"/>
    </source>
</evidence>
<dbReference type="Gene3D" id="3.40.20.10">
    <property type="entry name" value="Severin"/>
    <property type="match status" value="1"/>
</dbReference>
<dbReference type="Proteomes" id="UP000289886">
    <property type="component" value="Unassembled WGS sequence"/>
</dbReference>
<reference evidence="10 11" key="1">
    <citation type="submission" date="2019-01" db="EMBL/GenBank/DDBJ databases">
        <title>Draft Genome and Complete Hox-Cluster Characterization of the Sterlet Sturgeon (Acipenser ruthenus).</title>
        <authorList>
            <person name="Wei Q."/>
        </authorList>
    </citation>
    <scope>NUCLEOTIDE SEQUENCE [LARGE SCALE GENOMIC DNA]</scope>
    <source>
        <strain evidence="10">WHYD16114868_AA</strain>
        <tissue evidence="10">Blood</tissue>
    </source>
</reference>
<dbReference type="EMBL" id="SCEB01001584">
    <property type="protein sequence ID" value="RXM96509.1"/>
    <property type="molecule type" value="Genomic_DNA"/>
</dbReference>
<proteinExistence type="predicted"/>
<accession>A0A444V7U1</accession>
<keyword evidence="3" id="KW-0238">DNA-binding</keyword>
<feature type="compositionally biased region" description="Polar residues" evidence="7">
    <location>
        <begin position="366"/>
        <end position="375"/>
    </location>
</feature>
<gene>
    <name evidence="10" type="ORF">EOD39_15594</name>
</gene>
<dbReference type="GO" id="GO:0005634">
    <property type="term" value="C:nucleus"/>
    <property type="evidence" value="ECO:0007669"/>
    <property type="project" value="UniProtKB-SubCell"/>
</dbReference>
<evidence type="ECO:0000256" key="3">
    <source>
        <dbReference type="ARBA" id="ARBA00023125"/>
    </source>
</evidence>
<dbReference type="SMART" id="SM00501">
    <property type="entry name" value="BRIGHT"/>
    <property type="match status" value="1"/>
</dbReference>
<sequence length="797" mass="87021">MSVNLSKNGAALQAAYNEVVDGKSNTNWALFTYEGNSNDIRLAEKGDGGLEEMVEELSSGKVMYAFCRVQDPNSGLPNDIKITLIVVPRAGLWLTLLSLVLEAASNPSDRAHKKPDPRELSEADSTEESEQESTDMESSNSTEEKSSESQSEPEEQEEKSFVANLYGFMKERNTPIERIPHLGFKQVNLWRIYKAVEKLGGYDSVTARRLWKNVYDELGGSPGSTSAATCTRRHYERLVLPFERRLRGEEDKPLPVAKPRKQYKSTKEGKGARAEGKRKRSSEEEKQLKTSDCDEVTGKQAGCTRCESGTCQHLPRGSIPAETRNKPENPNPDGTDAPEESGNRRPHDDWTANGLRASHSPPDQKGNGQSASICGSSRPIKSLLSNFHLEGSHGGVISPLVKKKLMAQASEAGSLHFFQTEGSKARARLQPSCSSPERPSVIHRAQQPELSPGLATSSRASDDGSPEPPSSPSLSACSTSEDCTSPPEDCTPDRPAYCASFTSIPCVNGIYKPLSHNPGKDLPSFPHPPRGFLEVNPYRNLAARNTGRDSREQPTDLSLPRSAWSPDSKGTENGIPSAKYSHQPPSSLASFGPKACWVPPMSSFTKVQPKTGEVVRPIFHPRPGPQAQGFKPHVPQKRMVEDPESSAAFGKKLRVVPPLPKDSGDLKGKGDLPKPFATHKLLHPPASLHHLSYLLPGYNRTRAPAGYPLEQLKPYSVLQPSLHPFVFPSLPAHLAAPPAASHPPEPLYRHLAVGGAPPFLSPYESAPHNSRIYPVHVWHPQASYAIAGLHSLYPTKH</sequence>
<protein>
    <submittedName>
        <fullName evidence="10">AT-rich interactive domain-containing protein 5A</fullName>
    </submittedName>
</protein>
<feature type="compositionally biased region" description="Acidic residues" evidence="7">
    <location>
        <begin position="122"/>
        <end position="135"/>
    </location>
</feature>
<dbReference type="Gene3D" id="1.10.150.60">
    <property type="entry name" value="ARID DNA-binding domain"/>
    <property type="match status" value="1"/>
</dbReference>
<dbReference type="InterPro" id="IPR036431">
    <property type="entry name" value="ARID_dom_sf"/>
</dbReference>
<comment type="subcellular location">
    <subcellularLocation>
        <location evidence="1">Nucleus</location>
    </subcellularLocation>
</comment>
<evidence type="ECO:0000256" key="7">
    <source>
        <dbReference type="SAM" id="MobiDB-lite"/>
    </source>
</evidence>
<evidence type="ECO:0000256" key="6">
    <source>
        <dbReference type="ARBA" id="ARBA00023242"/>
    </source>
</evidence>
<dbReference type="InterPro" id="IPR029006">
    <property type="entry name" value="ADF-H/Gelsolin-like_dom_sf"/>
</dbReference>
<dbReference type="SUPFAM" id="SSF46774">
    <property type="entry name" value="ARID-like"/>
    <property type="match status" value="1"/>
</dbReference>
<feature type="region of interest" description="Disordered" evidence="7">
    <location>
        <begin position="107"/>
        <end position="159"/>
    </location>
</feature>
<dbReference type="Pfam" id="PF01388">
    <property type="entry name" value="ARID"/>
    <property type="match status" value="1"/>
</dbReference>
<feature type="compositionally biased region" description="Basic and acidic residues" evidence="7">
    <location>
        <begin position="265"/>
        <end position="292"/>
    </location>
</feature>
<dbReference type="Pfam" id="PF00241">
    <property type="entry name" value="Cofilin_ADF"/>
    <property type="match status" value="1"/>
</dbReference>
<dbReference type="SMART" id="SM01014">
    <property type="entry name" value="ARID"/>
    <property type="match status" value="1"/>
</dbReference>
<feature type="domain" description="ADF-H" evidence="9">
    <location>
        <begin position="2"/>
        <end position="138"/>
    </location>
</feature>
<evidence type="ECO:0000259" key="8">
    <source>
        <dbReference type="PROSITE" id="PS51011"/>
    </source>
</evidence>
<keyword evidence="4" id="KW-0010">Activator</keyword>
<dbReference type="SUPFAM" id="SSF55753">
    <property type="entry name" value="Actin depolymerizing proteins"/>
    <property type="match status" value="1"/>
</dbReference>
<feature type="domain" description="ARID" evidence="8">
    <location>
        <begin position="155"/>
        <end position="247"/>
    </location>
</feature>
<feature type="compositionally biased region" description="Basic and acidic residues" evidence="7">
    <location>
        <begin position="341"/>
        <end position="350"/>
    </location>
</feature>
<dbReference type="FunFam" id="1.10.150.60:FF:000004">
    <property type="entry name" value="AT-rich interactive domain-containing protein 5B"/>
    <property type="match status" value="1"/>
</dbReference>
<keyword evidence="11" id="KW-1185">Reference proteome</keyword>
<evidence type="ECO:0000313" key="10">
    <source>
        <dbReference type="EMBL" id="RXM96509.1"/>
    </source>
</evidence>
<dbReference type="AlphaFoldDB" id="A0A444V7U1"/>
<dbReference type="InterPro" id="IPR051232">
    <property type="entry name" value="ARID/SWI1_ChromRemod"/>
</dbReference>
<evidence type="ECO:0000256" key="4">
    <source>
        <dbReference type="ARBA" id="ARBA00023159"/>
    </source>
</evidence>
<evidence type="ECO:0000256" key="1">
    <source>
        <dbReference type="ARBA" id="ARBA00004123"/>
    </source>
</evidence>
<dbReference type="PANTHER" id="PTHR13964:SF25">
    <property type="entry name" value="AT-RICH INTERACTIVE DOMAIN-CONTAINING PROTEIN 5A"/>
    <property type="match status" value="1"/>
</dbReference>
<name>A0A444V7U1_ACIRT</name>
<dbReference type="InterPro" id="IPR001606">
    <property type="entry name" value="ARID_dom"/>
</dbReference>
<evidence type="ECO:0000259" key="9">
    <source>
        <dbReference type="PROSITE" id="PS51263"/>
    </source>
</evidence>
<dbReference type="PROSITE" id="PS51011">
    <property type="entry name" value="ARID"/>
    <property type="match status" value="1"/>
</dbReference>
<feature type="region of interest" description="Disordered" evidence="7">
    <location>
        <begin position="544"/>
        <end position="585"/>
    </location>
</feature>
<feature type="region of interest" description="Disordered" evidence="7">
    <location>
        <begin position="426"/>
        <end position="489"/>
    </location>
</feature>
<dbReference type="PANTHER" id="PTHR13964">
    <property type="entry name" value="RBP-RELATED"/>
    <property type="match status" value="1"/>
</dbReference>
<dbReference type="PROSITE" id="PS51263">
    <property type="entry name" value="ADF_H"/>
    <property type="match status" value="1"/>
</dbReference>
<organism evidence="10 11">
    <name type="scientific">Acipenser ruthenus</name>
    <name type="common">Sterlet sturgeon</name>
    <dbReference type="NCBI Taxonomy" id="7906"/>
    <lineage>
        <taxon>Eukaryota</taxon>
        <taxon>Metazoa</taxon>
        <taxon>Chordata</taxon>
        <taxon>Craniata</taxon>
        <taxon>Vertebrata</taxon>
        <taxon>Euteleostomi</taxon>
        <taxon>Actinopterygii</taxon>
        <taxon>Chondrostei</taxon>
        <taxon>Acipenseriformes</taxon>
        <taxon>Acipenseridae</taxon>
        <taxon>Acipenser</taxon>
    </lineage>
</organism>
<dbReference type="InterPro" id="IPR002108">
    <property type="entry name" value="ADF-H"/>
</dbReference>
<comment type="caution">
    <text evidence="10">The sequence shown here is derived from an EMBL/GenBank/DDBJ whole genome shotgun (WGS) entry which is preliminary data.</text>
</comment>
<dbReference type="GO" id="GO:0003779">
    <property type="term" value="F:actin binding"/>
    <property type="evidence" value="ECO:0007669"/>
    <property type="project" value="InterPro"/>
</dbReference>